<evidence type="ECO:0000313" key="1">
    <source>
        <dbReference type="EMBL" id="MCP1102773.1"/>
    </source>
</evidence>
<protein>
    <submittedName>
        <fullName evidence="1">Uncharacterized protein</fullName>
    </submittedName>
</protein>
<accession>A0ABT1EAC2</accession>
<name>A0ABT1EAC2_9FIRM</name>
<dbReference type="RefSeq" id="WP_262066559.1">
    <property type="nucleotide sequence ID" value="NZ_JAMXOD010000013.1"/>
</dbReference>
<proteinExistence type="predicted"/>
<evidence type="ECO:0000313" key="2">
    <source>
        <dbReference type="Proteomes" id="UP001523566"/>
    </source>
</evidence>
<sequence>MPGYLPEIGEKCYFMQREVVVIGIWDCFHLVKIKDLFDEHSYLVDRCTLSLRPNFTNSISLNYFGGREI</sequence>
<dbReference type="Proteomes" id="UP001523566">
    <property type="component" value="Unassembled WGS sequence"/>
</dbReference>
<gene>
    <name evidence="1" type="ORF">NK125_10120</name>
</gene>
<reference evidence="1 2" key="1">
    <citation type="journal article" date="2022" name="Genome Biol. Evol.">
        <title>Host diet, physiology and behaviors set the stage for Lachnospiraceae cladogenesis.</title>
        <authorList>
            <person name="Vera-Ponce De Leon A."/>
            <person name="Schneider M."/>
            <person name="Jahnes B.C."/>
            <person name="Sadowski V."/>
            <person name="Camuy-Velez L.A."/>
            <person name="Duan J."/>
            <person name="Sabree Z.L."/>
        </authorList>
    </citation>
    <scope>NUCLEOTIDE SEQUENCE [LARGE SCALE GENOMIC DNA]</scope>
    <source>
        <strain evidence="1 2">PAL113</strain>
    </source>
</reference>
<keyword evidence="2" id="KW-1185">Reference proteome</keyword>
<comment type="caution">
    <text evidence="1">The sequence shown here is derived from an EMBL/GenBank/DDBJ whole genome shotgun (WGS) entry which is preliminary data.</text>
</comment>
<organism evidence="1 2">
    <name type="scientific">Aequitasia blattaphilus</name>
    <dbReference type="NCBI Taxonomy" id="2949332"/>
    <lineage>
        <taxon>Bacteria</taxon>
        <taxon>Bacillati</taxon>
        <taxon>Bacillota</taxon>
        <taxon>Clostridia</taxon>
        <taxon>Lachnospirales</taxon>
        <taxon>Lachnospiraceae</taxon>
        <taxon>Aequitasia</taxon>
    </lineage>
</organism>
<dbReference type="EMBL" id="JAMZFW010000013">
    <property type="protein sequence ID" value="MCP1102773.1"/>
    <property type="molecule type" value="Genomic_DNA"/>
</dbReference>